<evidence type="ECO:0000313" key="1">
    <source>
        <dbReference type="EMBL" id="MBO7747296.1"/>
    </source>
</evidence>
<dbReference type="PANTHER" id="PTHR31047:SF0">
    <property type="entry name" value="MEIOTICALLY UP-REGULATED GENE 157 PROTEIN"/>
    <property type="match status" value="1"/>
</dbReference>
<evidence type="ECO:0000313" key="2">
    <source>
        <dbReference type="Proteomes" id="UP000670947"/>
    </source>
</evidence>
<organism evidence="1 2">
    <name type="scientific">Paenibacillus artemisiicola</name>
    <dbReference type="NCBI Taxonomy" id="1172618"/>
    <lineage>
        <taxon>Bacteria</taxon>
        <taxon>Bacillati</taxon>
        <taxon>Bacillota</taxon>
        <taxon>Bacilli</taxon>
        <taxon>Bacillales</taxon>
        <taxon>Paenibacillaceae</taxon>
        <taxon>Paenibacillus</taxon>
    </lineage>
</organism>
<gene>
    <name evidence="1" type="ORF">I8J29_24225</name>
</gene>
<reference evidence="1 2" key="1">
    <citation type="submission" date="2021-03" db="EMBL/GenBank/DDBJ databases">
        <title>Paenibacillus artemisicola MWE-103 whole genome sequence.</title>
        <authorList>
            <person name="Ham Y.J."/>
        </authorList>
    </citation>
    <scope>NUCLEOTIDE SEQUENCE [LARGE SCALE GENOMIC DNA]</scope>
    <source>
        <strain evidence="1 2">MWE-103</strain>
    </source>
</reference>
<keyword evidence="1" id="KW-0378">Hydrolase</keyword>
<dbReference type="Pfam" id="PF06824">
    <property type="entry name" value="Glyco_hydro_125"/>
    <property type="match status" value="1"/>
</dbReference>
<dbReference type="PIRSF" id="PIRSF028846">
    <property type="entry name" value="UCP028846"/>
    <property type="match status" value="1"/>
</dbReference>
<dbReference type="Proteomes" id="UP000670947">
    <property type="component" value="Unassembled WGS sequence"/>
</dbReference>
<dbReference type="GO" id="GO:0016787">
    <property type="term" value="F:hydrolase activity"/>
    <property type="evidence" value="ECO:0007669"/>
    <property type="project" value="UniProtKB-KW"/>
</dbReference>
<protein>
    <submittedName>
        <fullName evidence="1">Glycoside hydrolase family 125 protein</fullName>
    </submittedName>
</protein>
<dbReference type="SUPFAM" id="SSF48208">
    <property type="entry name" value="Six-hairpin glycosidases"/>
    <property type="match status" value="1"/>
</dbReference>
<accession>A0ABS3WGQ0</accession>
<keyword evidence="2" id="KW-1185">Reference proteome</keyword>
<comment type="caution">
    <text evidence="1">The sequence shown here is derived from an EMBL/GenBank/DDBJ whole genome shotgun (WGS) entry which is preliminary data.</text>
</comment>
<proteinExistence type="predicted"/>
<dbReference type="Gene3D" id="1.50.10.10">
    <property type="match status" value="1"/>
</dbReference>
<name>A0ABS3WGQ0_9BACL</name>
<dbReference type="RefSeq" id="WP_208850001.1">
    <property type="nucleotide sequence ID" value="NZ_JAGGDJ010000031.1"/>
</dbReference>
<dbReference type="PANTHER" id="PTHR31047">
    <property type="entry name" value="MEIOTICALLY UP-REGULATED GENE 157 PROTEIN"/>
    <property type="match status" value="1"/>
</dbReference>
<dbReference type="SMART" id="SM01149">
    <property type="entry name" value="DUF1237"/>
    <property type="match status" value="1"/>
</dbReference>
<dbReference type="EMBL" id="JAGGDJ010000031">
    <property type="protein sequence ID" value="MBO7747296.1"/>
    <property type="molecule type" value="Genomic_DNA"/>
</dbReference>
<dbReference type="InterPro" id="IPR012341">
    <property type="entry name" value="6hp_glycosidase-like_sf"/>
</dbReference>
<dbReference type="InterPro" id="IPR008928">
    <property type="entry name" value="6-hairpin_glycosidase_sf"/>
</dbReference>
<sequence length="441" mass="50684">MEQFRLPKIDMPHLPLPQAVRDVLAEAETRLAHRPKLLQLFKNCFPNTLETTTKLQDDGTTFVITGDIPAMWLRDSVEQVIHFVPLAKDDADLQRVIAGLIKLHMRYIVLDPYANAFNEMANDWHWNTDDKTDMSPWVWERKFELDSICFSMRLAFAYWKETGRADIFDADFKVAMRAAVDLWKREQHHFERSPYRFERDNGIMTDSLQNDGLGMPVNYTGMVWSGFRPSDDACDFHYNIPDNMFAVVTLRQMREIAEFVFRDLSFEKEMAKLEREIDHGIQLYGIYRHPEFGPIYAYETDGFGNYCLADDAGTPGLISIPYLGYADLNDPVYQNTRRFALSFENPFYYEGTAAKGIGSPHTPPGYIWHMALSMQGLTASTDDEKLAMIAALEATDADTGFMHEGFHADDPAVFTRKWFAWSNSLFSQLVYKAMKAGLLDA</sequence>
<dbReference type="InterPro" id="IPR008313">
    <property type="entry name" value="GH125"/>
</dbReference>